<protein>
    <submittedName>
        <fullName evidence="1">Uncharacterized protein</fullName>
    </submittedName>
</protein>
<keyword evidence="2" id="KW-1185">Reference proteome</keyword>
<sequence length="203" mass="22762">MSERRGRGRGRGWGRGRPRVEDELMYGAIDHFALMGYSEADVRSTVEQLIEVFGKEGLKFLKEDHYRVVQDALFEKQEQEDQPQLLPSMEQERQLHPLHEEEPKQKAAAIYKSPEEGEISIVEAQNEISAVQGADPMLIDRPAPAATLPRPAATGASRARRPCYGWISESESDSDYEEYLASRQREVPAPTPGGYTCSARGSN</sequence>
<reference evidence="1" key="2">
    <citation type="submission" date="2025-09" db="UniProtKB">
        <authorList>
            <consortium name="EnsemblPlants"/>
        </authorList>
    </citation>
    <scope>IDENTIFICATION</scope>
</reference>
<evidence type="ECO:0000313" key="2">
    <source>
        <dbReference type="Proteomes" id="UP001732700"/>
    </source>
</evidence>
<dbReference type="Proteomes" id="UP001732700">
    <property type="component" value="Chromosome 5C"/>
</dbReference>
<organism evidence="1 2">
    <name type="scientific">Avena sativa</name>
    <name type="common">Oat</name>
    <dbReference type="NCBI Taxonomy" id="4498"/>
    <lineage>
        <taxon>Eukaryota</taxon>
        <taxon>Viridiplantae</taxon>
        <taxon>Streptophyta</taxon>
        <taxon>Embryophyta</taxon>
        <taxon>Tracheophyta</taxon>
        <taxon>Spermatophyta</taxon>
        <taxon>Magnoliopsida</taxon>
        <taxon>Liliopsida</taxon>
        <taxon>Poales</taxon>
        <taxon>Poaceae</taxon>
        <taxon>BOP clade</taxon>
        <taxon>Pooideae</taxon>
        <taxon>Poodae</taxon>
        <taxon>Poeae</taxon>
        <taxon>Poeae Chloroplast Group 1 (Aveneae type)</taxon>
        <taxon>Aveninae</taxon>
        <taxon>Avena</taxon>
    </lineage>
</organism>
<evidence type="ECO:0000313" key="1">
    <source>
        <dbReference type="EnsemblPlants" id="AVESA.00010b.r2.5CG0898810.1.CDS"/>
    </source>
</evidence>
<reference evidence="1" key="1">
    <citation type="submission" date="2021-05" db="EMBL/GenBank/DDBJ databases">
        <authorList>
            <person name="Scholz U."/>
            <person name="Mascher M."/>
            <person name="Fiebig A."/>
        </authorList>
    </citation>
    <scope>NUCLEOTIDE SEQUENCE [LARGE SCALE GENOMIC DNA]</scope>
</reference>
<dbReference type="EnsemblPlants" id="AVESA.00010b.r2.5CG0898810.1">
    <property type="protein sequence ID" value="AVESA.00010b.r2.5CG0898810.1.CDS"/>
    <property type="gene ID" value="AVESA.00010b.r2.5CG0898810"/>
</dbReference>
<proteinExistence type="predicted"/>
<name>A0ACD5Y3S7_AVESA</name>
<accession>A0ACD5Y3S7</accession>